<evidence type="ECO:0000256" key="3">
    <source>
        <dbReference type="ARBA" id="ARBA00022692"/>
    </source>
</evidence>
<comment type="similarity">
    <text evidence="2">Belongs to the major facilitator superfamily. Sugar transporter (TC 2.A.1.1) family.</text>
</comment>
<accession>A0A0G2HTT6</accession>
<reference evidence="7 8" key="1">
    <citation type="submission" date="2015-05" db="EMBL/GenBank/DDBJ databases">
        <title>Distinctive expansion of gene families associated with plant cell wall degradation and secondary metabolism in the genomes of grapevine trunk pathogens.</title>
        <authorList>
            <person name="Lawrence D.P."/>
            <person name="Travadon R."/>
            <person name="Rolshausen P.E."/>
            <person name="Baumgartner K."/>
        </authorList>
    </citation>
    <scope>NUCLEOTIDE SEQUENCE [LARGE SCALE GENOMIC DNA]</scope>
    <source>
        <strain evidence="7">DA912</strain>
    </source>
</reference>
<name>A0A0G2HTT6_9PEZI</name>
<evidence type="ECO:0000256" key="2">
    <source>
        <dbReference type="ARBA" id="ARBA00010992"/>
    </source>
</evidence>
<dbReference type="GO" id="GO:0016020">
    <property type="term" value="C:membrane"/>
    <property type="evidence" value="ECO:0007669"/>
    <property type="project" value="UniProtKB-SubCell"/>
</dbReference>
<dbReference type="PROSITE" id="PS50850">
    <property type="entry name" value="MFS"/>
    <property type="match status" value="1"/>
</dbReference>
<dbReference type="OrthoDB" id="6133115at2759"/>
<proteinExistence type="inferred from homology"/>
<dbReference type="GO" id="GO:0005351">
    <property type="term" value="F:carbohydrate:proton symporter activity"/>
    <property type="evidence" value="ECO:0007669"/>
    <property type="project" value="TreeGrafter"/>
</dbReference>
<organism evidence="7 8">
    <name type="scientific">Diaporthe ampelina</name>
    <dbReference type="NCBI Taxonomy" id="1214573"/>
    <lineage>
        <taxon>Eukaryota</taxon>
        <taxon>Fungi</taxon>
        <taxon>Dikarya</taxon>
        <taxon>Ascomycota</taxon>
        <taxon>Pezizomycotina</taxon>
        <taxon>Sordariomycetes</taxon>
        <taxon>Sordariomycetidae</taxon>
        <taxon>Diaporthales</taxon>
        <taxon>Diaporthaceae</taxon>
        <taxon>Diaporthe</taxon>
    </lineage>
</organism>
<dbReference type="InterPro" id="IPR036259">
    <property type="entry name" value="MFS_trans_sf"/>
</dbReference>
<keyword evidence="8" id="KW-1185">Reference proteome</keyword>
<dbReference type="Gene3D" id="1.20.1250.20">
    <property type="entry name" value="MFS general substrate transporter like domains"/>
    <property type="match status" value="1"/>
</dbReference>
<dbReference type="Pfam" id="PF00083">
    <property type="entry name" value="Sugar_tr"/>
    <property type="match status" value="1"/>
</dbReference>
<sequence>MAHSNLHRPFFADTYGRKTSIIIGCVGEAICAFIDAFSNGYGSCIVVHMAGRFILGFGSSLNGRMAGLLISEVAHPQNRAKASAIVNYIYLGTVSGPPLTPGWRWPPSASLATGHGRSLTLLQAFPVVLVLAFIHWIPESPRWLVAKERYEEAEQMLALYHGNGDWANKTVAFGFREIE</sequence>
<evidence type="ECO:0000256" key="4">
    <source>
        <dbReference type="ARBA" id="ARBA00022989"/>
    </source>
</evidence>
<keyword evidence="3" id="KW-0812">Transmembrane</keyword>
<reference evidence="7 8" key="2">
    <citation type="submission" date="2015-05" db="EMBL/GenBank/DDBJ databases">
        <authorList>
            <person name="Morales-Cruz A."/>
            <person name="Amrine K.C."/>
            <person name="Cantu D."/>
        </authorList>
    </citation>
    <scope>NUCLEOTIDE SEQUENCE [LARGE SCALE GENOMIC DNA]</scope>
    <source>
        <strain evidence="7">DA912</strain>
    </source>
</reference>
<feature type="domain" description="Major facilitator superfamily (MFS) profile" evidence="6">
    <location>
        <begin position="1"/>
        <end position="179"/>
    </location>
</feature>
<evidence type="ECO:0000256" key="1">
    <source>
        <dbReference type="ARBA" id="ARBA00004141"/>
    </source>
</evidence>
<dbReference type="PANTHER" id="PTHR48022:SF66">
    <property type="entry name" value="MFS HEXOSE TRANSPORTER"/>
    <property type="match status" value="1"/>
</dbReference>
<dbReference type="EMBL" id="LCUC01000383">
    <property type="protein sequence ID" value="KKY31515.1"/>
    <property type="molecule type" value="Genomic_DNA"/>
</dbReference>
<dbReference type="SUPFAM" id="SSF103473">
    <property type="entry name" value="MFS general substrate transporter"/>
    <property type="match status" value="1"/>
</dbReference>
<evidence type="ECO:0000313" key="7">
    <source>
        <dbReference type="EMBL" id="KKY31515.1"/>
    </source>
</evidence>
<dbReference type="PANTHER" id="PTHR48022">
    <property type="entry name" value="PLASTIDIC GLUCOSE TRANSPORTER 4"/>
    <property type="match status" value="1"/>
</dbReference>
<evidence type="ECO:0000313" key="8">
    <source>
        <dbReference type="Proteomes" id="UP000034680"/>
    </source>
</evidence>
<comment type="subcellular location">
    <subcellularLocation>
        <location evidence="1">Membrane</location>
        <topology evidence="1">Multi-pass membrane protein</topology>
    </subcellularLocation>
</comment>
<comment type="caution">
    <text evidence="7">The sequence shown here is derived from an EMBL/GenBank/DDBJ whole genome shotgun (WGS) entry which is preliminary data.</text>
</comment>
<dbReference type="InterPro" id="IPR020846">
    <property type="entry name" value="MFS_dom"/>
</dbReference>
<protein>
    <submittedName>
        <fullName evidence="7">Putative mfs hexose</fullName>
    </submittedName>
</protein>
<evidence type="ECO:0000259" key="6">
    <source>
        <dbReference type="PROSITE" id="PS50850"/>
    </source>
</evidence>
<dbReference type="InterPro" id="IPR050360">
    <property type="entry name" value="MFS_Sugar_Transporters"/>
</dbReference>
<evidence type="ECO:0000256" key="5">
    <source>
        <dbReference type="ARBA" id="ARBA00023136"/>
    </source>
</evidence>
<gene>
    <name evidence="7" type="ORF">UCDDA912_g08527</name>
</gene>
<dbReference type="Proteomes" id="UP000034680">
    <property type="component" value="Unassembled WGS sequence"/>
</dbReference>
<dbReference type="InterPro" id="IPR005828">
    <property type="entry name" value="MFS_sugar_transport-like"/>
</dbReference>
<keyword evidence="4" id="KW-1133">Transmembrane helix</keyword>
<keyword evidence="5" id="KW-0472">Membrane</keyword>
<dbReference type="AlphaFoldDB" id="A0A0G2HTT6"/>